<dbReference type="Proteomes" id="UP000298017">
    <property type="component" value="Unassembled WGS sequence"/>
</dbReference>
<evidence type="ECO:0000256" key="1">
    <source>
        <dbReference type="ARBA" id="ARBA00004651"/>
    </source>
</evidence>
<keyword evidence="5 7" id="KW-0472">Membrane</keyword>
<proteinExistence type="predicted"/>
<dbReference type="EMBL" id="SPNK01000004">
    <property type="protein sequence ID" value="TFI01990.1"/>
    <property type="molecule type" value="Genomic_DNA"/>
</dbReference>
<evidence type="ECO:0000256" key="2">
    <source>
        <dbReference type="ARBA" id="ARBA00022475"/>
    </source>
</evidence>
<accession>A0AAX2SFH0</accession>
<dbReference type="InterPro" id="IPR051791">
    <property type="entry name" value="Pra-immunoreactive"/>
</dbReference>
<feature type="region of interest" description="Disordered" evidence="6">
    <location>
        <begin position="1"/>
        <end position="27"/>
    </location>
</feature>
<dbReference type="PANTHER" id="PTHR36115">
    <property type="entry name" value="PROLINE-RICH ANTIGEN HOMOLOG-RELATED"/>
    <property type="match status" value="1"/>
</dbReference>
<reference evidence="9 10" key="1">
    <citation type="submission" date="2019-03" db="EMBL/GenBank/DDBJ databases">
        <title>Genome Sequencing and Assembly of Various Microbes Isolated from Alder Root Nodule.</title>
        <authorList>
            <person name="Swanson E."/>
            <person name="Sevigny J.L."/>
            <person name="Pesce C."/>
            <person name="Davis I."/>
            <person name="Kleiner V."/>
            <person name="Tisa L."/>
        </authorList>
    </citation>
    <scope>NUCLEOTIDE SEQUENCE [LARGE SCALE GENOMIC DNA]</scope>
    <source>
        <strain evidence="9 10">4R-31</strain>
    </source>
</reference>
<evidence type="ECO:0000256" key="6">
    <source>
        <dbReference type="SAM" id="MobiDB-lite"/>
    </source>
</evidence>
<dbReference type="PIRSF" id="PIRSF021697">
    <property type="entry name" value="UCP021697"/>
    <property type="match status" value="1"/>
</dbReference>
<evidence type="ECO:0000256" key="4">
    <source>
        <dbReference type="ARBA" id="ARBA00022989"/>
    </source>
</evidence>
<organism evidence="9 10">
    <name type="scientific">Kocuria rhizophila</name>
    <dbReference type="NCBI Taxonomy" id="72000"/>
    <lineage>
        <taxon>Bacteria</taxon>
        <taxon>Bacillati</taxon>
        <taxon>Actinomycetota</taxon>
        <taxon>Actinomycetes</taxon>
        <taxon>Micrococcales</taxon>
        <taxon>Micrococcaceae</taxon>
        <taxon>Kocuria</taxon>
    </lineage>
</organism>
<evidence type="ECO:0000256" key="3">
    <source>
        <dbReference type="ARBA" id="ARBA00022692"/>
    </source>
</evidence>
<comment type="subcellular location">
    <subcellularLocation>
        <location evidence="1">Cell membrane</location>
        <topology evidence="1">Multi-pass membrane protein</topology>
    </subcellularLocation>
</comment>
<gene>
    <name evidence="9" type="ORF">E4P33_05460</name>
</gene>
<evidence type="ECO:0000313" key="10">
    <source>
        <dbReference type="Proteomes" id="UP000298017"/>
    </source>
</evidence>
<dbReference type="AlphaFoldDB" id="A0AAX2SFH0"/>
<dbReference type="PANTHER" id="PTHR36115:SF6">
    <property type="entry name" value="PROLINE-RICH ANTIGEN HOMOLOG"/>
    <property type="match status" value="1"/>
</dbReference>
<feature type="domain" description="RDD" evidence="8">
    <location>
        <begin position="37"/>
        <end position="139"/>
    </location>
</feature>
<evidence type="ECO:0000313" key="9">
    <source>
        <dbReference type="EMBL" id="TFI01990.1"/>
    </source>
</evidence>
<evidence type="ECO:0000259" key="8">
    <source>
        <dbReference type="Pfam" id="PF06271"/>
    </source>
</evidence>
<keyword evidence="2" id="KW-1003">Cell membrane</keyword>
<keyword evidence="10" id="KW-1185">Reference proteome</keyword>
<dbReference type="Pfam" id="PF06271">
    <property type="entry name" value="RDD"/>
    <property type="match status" value="1"/>
</dbReference>
<keyword evidence="3 7" id="KW-0812">Transmembrane</keyword>
<evidence type="ECO:0000256" key="5">
    <source>
        <dbReference type="ARBA" id="ARBA00023136"/>
    </source>
</evidence>
<evidence type="ECO:0000256" key="7">
    <source>
        <dbReference type="SAM" id="Phobius"/>
    </source>
</evidence>
<dbReference type="InterPro" id="IPR010432">
    <property type="entry name" value="RDD"/>
</dbReference>
<dbReference type="GO" id="GO:0005886">
    <property type="term" value="C:plasma membrane"/>
    <property type="evidence" value="ECO:0007669"/>
    <property type="project" value="UniProtKB-SubCell"/>
</dbReference>
<dbReference type="RefSeq" id="WP_135010482.1">
    <property type="nucleotide sequence ID" value="NZ_JAYEXM010000004.1"/>
</dbReference>
<name>A0AAX2SFH0_KOCRH</name>
<feature type="transmembrane region" description="Helical" evidence="7">
    <location>
        <begin position="43"/>
        <end position="62"/>
    </location>
</feature>
<comment type="caution">
    <text evidence="9">The sequence shown here is derived from an EMBL/GenBank/DDBJ whole genome shotgun (WGS) entry which is preliminary data.</text>
</comment>
<sequence length="148" mass="15989">MISRQDMGSWLDGTPGSDSPYPGRRLGRPPEGPASIARFAPRVVALVLDWLISLAIAGLFLAQWNGAGLMNLLVFFVLSALMVGFFGRSPGHWIMGLQVQTMNGRPAGFGRAAVRSLLICLVVPPLVVDEDQRGLHDRAVGTVLVRVR</sequence>
<keyword evidence="4 7" id="KW-1133">Transmembrane helix</keyword>
<dbReference type="InterPro" id="IPR016795">
    <property type="entry name" value="UCP021697"/>
</dbReference>
<protein>
    <submittedName>
        <fullName evidence="9">RDD family protein</fullName>
    </submittedName>
</protein>
<feature type="transmembrane region" description="Helical" evidence="7">
    <location>
        <begin position="68"/>
        <end position="87"/>
    </location>
</feature>